<evidence type="ECO:0000313" key="1">
    <source>
        <dbReference type="EMBL" id="MDQ0417934.1"/>
    </source>
</evidence>
<dbReference type="Proteomes" id="UP001238450">
    <property type="component" value="Unassembled WGS sequence"/>
</dbReference>
<accession>A0AAJ1TKS4</accession>
<protein>
    <submittedName>
        <fullName evidence="1">Uncharacterized protein</fullName>
    </submittedName>
</protein>
<comment type="caution">
    <text evidence="1">The sequence shown here is derived from an EMBL/GenBank/DDBJ whole genome shotgun (WGS) entry which is preliminary data.</text>
</comment>
<organism evidence="1 2">
    <name type="scientific">Croceifilum oryzae</name>
    <dbReference type="NCBI Taxonomy" id="1553429"/>
    <lineage>
        <taxon>Bacteria</taxon>
        <taxon>Bacillati</taxon>
        <taxon>Bacillota</taxon>
        <taxon>Bacilli</taxon>
        <taxon>Bacillales</taxon>
        <taxon>Thermoactinomycetaceae</taxon>
        <taxon>Croceifilum</taxon>
    </lineage>
</organism>
<evidence type="ECO:0000313" key="2">
    <source>
        <dbReference type="Proteomes" id="UP001238450"/>
    </source>
</evidence>
<keyword evidence="2" id="KW-1185">Reference proteome</keyword>
<proteinExistence type="predicted"/>
<reference evidence="1 2" key="1">
    <citation type="submission" date="2023-07" db="EMBL/GenBank/DDBJ databases">
        <title>Genomic Encyclopedia of Type Strains, Phase IV (KMG-IV): sequencing the most valuable type-strain genomes for metagenomic binning, comparative biology and taxonomic classification.</title>
        <authorList>
            <person name="Goeker M."/>
        </authorList>
    </citation>
    <scope>NUCLEOTIDE SEQUENCE [LARGE SCALE GENOMIC DNA]</scope>
    <source>
        <strain evidence="1 2">DSM 46876</strain>
    </source>
</reference>
<dbReference type="EMBL" id="JAUSUV010000008">
    <property type="protein sequence ID" value="MDQ0417934.1"/>
    <property type="molecule type" value="Genomic_DNA"/>
</dbReference>
<dbReference type="AlphaFoldDB" id="A0AAJ1TKS4"/>
<name>A0AAJ1TKS4_9BACL</name>
<dbReference type="RefSeq" id="WP_307253265.1">
    <property type="nucleotide sequence ID" value="NZ_JAUSUV010000008.1"/>
</dbReference>
<gene>
    <name evidence="1" type="ORF">J2Z48_002118</name>
</gene>
<sequence length="231" mass="25468">MKKGHIFLIGTIVLCSVIMGLVFSSKASSTNQDAHAKKKVETNVTKKDVDEKSPGLTVESNGDIETIYSDIQSLTKEADVIFEGEVLSTKTKYYKDITIPSTVSQVKVVKATSGNIRVGDVLTFEEIGGFTTQKYVKESSGRDFPLSKSEEKQPVEFKVNGISAMKNGEKVILFGGKNKDETYSVIGVYQGKFRIEGDIIQRVVPKGDEGMYSSLQMNQASLEKEVNQFKK</sequence>